<evidence type="ECO:0000256" key="5">
    <source>
        <dbReference type="ARBA" id="ARBA00022692"/>
    </source>
</evidence>
<dbReference type="GO" id="GO:0015095">
    <property type="term" value="F:magnesium ion transmembrane transporter activity"/>
    <property type="evidence" value="ECO:0007669"/>
    <property type="project" value="UniProtKB-UniRule"/>
</dbReference>
<reference evidence="11" key="1">
    <citation type="submission" date="2016-11" db="EMBL/GenBank/DDBJ databases">
        <authorList>
            <person name="Varghese N."/>
            <person name="Submissions S."/>
        </authorList>
    </citation>
    <scope>NUCLEOTIDE SEQUENCE [LARGE SCALE GENOMIC DNA]</scope>
    <source>
        <strain evidence="11">CGMCC 1.8863</strain>
    </source>
</reference>
<dbReference type="Gene3D" id="1.20.58.340">
    <property type="entry name" value="Magnesium transport protein CorA, transmembrane region"/>
    <property type="match status" value="2"/>
</dbReference>
<dbReference type="GO" id="GO:0050897">
    <property type="term" value="F:cobalt ion binding"/>
    <property type="evidence" value="ECO:0007669"/>
    <property type="project" value="TreeGrafter"/>
</dbReference>
<evidence type="ECO:0000256" key="8">
    <source>
        <dbReference type="RuleBase" id="RU362010"/>
    </source>
</evidence>
<dbReference type="GO" id="GO:0005886">
    <property type="term" value="C:plasma membrane"/>
    <property type="evidence" value="ECO:0007669"/>
    <property type="project" value="UniProtKB-SubCell"/>
</dbReference>
<keyword evidence="6 8" id="KW-1133">Transmembrane helix</keyword>
<dbReference type="NCBIfam" id="TIGR00383">
    <property type="entry name" value="corA"/>
    <property type="match status" value="1"/>
</dbReference>
<evidence type="ECO:0000256" key="2">
    <source>
        <dbReference type="ARBA" id="ARBA00009765"/>
    </source>
</evidence>
<dbReference type="PANTHER" id="PTHR46494:SF1">
    <property type="entry name" value="CORA FAMILY METAL ION TRANSPORTER (EUROFUNG)"/>
    <property type="match status" value="1"/>
</dbReference>
<dbReference type="InterPro" id="IPR045863">
    <property type="entry name" value="CorA_TM1_TM2"/>
</dbReference>
<keyword evidence="4 8" id="KW-1003">Cell membrane</keyword>
<keyword evidence="3 8" id="KW-0813">Transport</keyword>
<organism evidence="10 11">
    <name type="scientific">Arenibacter nanhaiticus</name>
    <dbReference type="NCBI Taxonomy" id="558155"/>
    <lineage>
        <taxon>Bacteria</taxon>
        <taxon>Pseudomonadati</taxon>
        <taxon>Bacteroidota</taxon>
        <taxon>Flavobacteriia</taxon>
        <taxon>Flavobacteriales</taxon>
        <taxon>Flavobacteriaceae</taxon>
        <taxon>Arenibacter</taxon>
    </lineage>
</organism>
<keyword evidence="8" id="KW-0406">Ion transport</keyword>
<name>A0A1M6FV81_9FLAO</name>
<evidence type="ECO:0000313" key="11">
    <source>
        <dbReference type="Proteomes" id="UP000184231"/>
    </source>
</evidence>
<proteinExistence type="inferred from homology"/>
<dbReference type="SUPFAM" id="SSF143865">
    <property type="entry name" value="CorA soluble domain-like"/>
    <property type="match status" value="1"/>
</dbReference>
<accession>A0A1M6FV81</accession>
<dbReference type="Pfam" id="PF01544">
    <property type="entry name" value="CorA"/>
    <property type="match status" value="1"/>
</dbReference>
<dbReference type="InterPro" id="IPR045861">
    <property type="entry name" value="CorA_cytoplasmic_dom"/>
</dbReference>
<keyword evidence="8" id="KW-0460">Magnesium</keyword>
<keyword evidence="5 8" id="KW-0812">Transmembrane</keyword>
<evidence type="ECO:0000256" key="6">
    <source>
        <dbReference type="ARBA" id="ARBA00022989"/>
    </source>
</evidence>
<dbReference type="Proteomes" id="UP000184231">
    <property type="component" value="Unassembled WGS sequence"/>
</dbReference>
<keyword evidence="11" id="KW-1185">Reference proteome</keyword>
<dbReference type="GO" id="GO:0000287">
    <property type="term" value="F:magnesium ion binding"/>
    <property type="evidence" value="ECO:0007669"/>
    <property type="project" value="TreeGrafter"/>
</dbReference>
<protein>
    <recommendedName>
        <fullName evidence="8">Magnesium transport protein CorA</fullName>
    </recommendedName>
</protein>
<dbReference type="Gene3D" id="3.30.460.20">
    <property type="entry name" value="CorA soluble domain-like"/>
    <property type="match status" value="1"/>
</dbReference>
<dbReference type="InterPro" id="IPR002523">
    <property type="entry name" value="MgTranspt_CorA/ZnTranspt_ZntB"/>
</dbReference>
<comment type="similarity">
    <text evidence="2 8">Belongs to the CorA metal ion transporter (MIT) (TC 1.A.35) family.</text>
</comment>
<evidence type="ECO:0000256" key="4">
    <source>
        <dbReference type="ARBA" id="ARBA00022475"/>
    </source>
</evidence>
<dbReference type="InterPro" id="IPR004488">
    <property type="entry name" value="Mg/Co-transport_prot_CorA"/>
</dbReference>
<evidence type="ECO:0000256" key="1">
    <source>
        <dbReference type="ARBA" id="ARBA00004651"/>
    </source>
</evidence>
<dbReference type="PANTHER" id="PTHR46494">
    <property type="entry name" value="CORA FAMILY METAL ION TRANSPORTER (EUROFUNG)"/>
    <property type="match status" value="1"/>
</dbReference>
<dbReference type="RefSeq" id="WP_072764167.1">
    <property type="nucleotide sequence ID" value="NZ_FQYX01000009.1"/>
</dbReference>
<feature type="transmembrane region" description="Helical" evidence="8">
    <location>
        <begin position="310"/>
        <end position="331"/>
    </location>
</feature>
<keyword evidence="7 8" id="KW-0472">Membrane</keyword>
<gene>
    <name evidence="8" type="primary">corA</name>
    <name evidence="10" type="ORF">SAMN04487911_10995</name>
</gene>
<evidence type="ECO:0000256" key="3">
    <source>
        <dbReference type="ARBA" id="ARBA00022448"/>
    </source>
</evidence>
<dbReference type="FunFam" id="1.20.58.340:FF:000012">
    <property type="entry name" value="Magnesium transport protein CorA"/>
    <property type="match status" value="1"/>
</dbReference>
<evidence type="ECO:0000256" key="7">
    <source>
        <dbReference type="ARBA" id="ARBA00023136"/>
    </source>
</evidence>
<dbReference type="STRING" id="558155.SAMN04487911_10995"/>
<dbReference type="EMBL" id="FQYX01000009">
    <property type="protein sequence ID" value="SHJ01552.1"/>
    <property type="molecule type" value="Genomic_DNA"/>
</dbReference>
<dbReference type="GO" id="GO:0015087">
    <property type="term" value="F:cobalt ion transmembrane transporter activity"/>
    <property type="evidence" value="ECO:0007669"/>
    <property type="project" value="UniProtKB-UniRule"/>
</dbReference>
<feature type="transmembrane region" description="Helical" evidence="8">
    <location>
        <begin position="343"/>
        <end position="362"/>
    </location>
</feature>
<dbReference type="SUPFAM" id="SSF144083">
    <property type="entry name" value="Magnesium transport protein CorA, transmembrane region"/>
    <property type="match status" value="1"/>
</dbReference>
<evidence type="ECO:0000256" key="9">
    <source>
        <dbReference type="SAM" id="MobiDB-lite"/>
    </source>
</evidence>
<sequence>MAKKKPNKNTPPKKHSKRHQKMGKAPGTVIYMGYRDGGSTSVNVLEYDENSILERTIDPDTPDGLTFIEELTASPTTTWIDVIGLSDESFVEKLGKTLGLNPLSIEDAVNTNQRAKIDEYDNYIFGVFKMLYLDAENELVAEHVALVLSKNTVVVFQELKDDVFNGLRDRITNKTGRIRSRSADYLFFALLDAIIDHYYVVLENVNLKIELLEEEVYENPKSRTAHKIQELKKEVLRIRRYVYPVKELVNKLIDSEHELISKDTKLFLRDAMDHSTEINESLQIYREMSMSLMEMYMSNISNKMNEVMKVLTIMASIFIPLTFIVGVYGMNFDNMPELKMPNGYFYVWGLMLIIFIGLLIYFKKKRWL</sequence>
<dbReference type="OrthoDB" id="9803416at2"/>
<comment type="subcellular location">
    <subcellularLocation>
        <location evidence="1">Cell membrane</location>
        <topology evidence="1">Multi-pass membrane protein</topology>
    </subcellularLocation>
    <subcellularLocation>
        <location evidence="8">Membrane</location>
        <topology evidence="8">Multi-pass membrane protein</topology>
    </subcellularLocation>
</comment>
<feature type="region of interest" description="Disordered" evidence="9">
    <location>
        <begin position="1"/>
        <end position="22"/>
    </location>
</feature>
<evidence type="ECO:0000313" key="10">
    <source>
        <dbReference type="EMBL" id="SHJ01552.1"/>
    </source>
</evidence>
<comment type="function">
    <text evidence="8">Mediates influx of magnesium ions.</text>
</comment>
<dbReference type="CDD" id="cd12828">
    <property type="entry name" value="TmCorA-like_1"/>
    <property type="match status" value="1"/>
</dbReference>
<dbReference type="AlphaFoldDB" id="A0A1M6FV81"/>